<evidence type="ECO:0000313" key="1">
    <source>
        <dbReference type="EMBL" id="CEI83758.1"/>
    </source>
</evidence>
<dbReference type="AlphaFoldDB" id="A0A0A1MKY7"/>
<evidence type="ECO:0008006" key="3">
    <source>
        <dbReference type="Google" id="ProtNLM"/>
    </source>
</evidence>
<keyword evidence="2" id="KW-1185">Reference proteome</keyword>
<reference evidence="1 2" key="1">
    <citation type="submission" date="2014-11" db="EMBL/GenBank/DDBJ databases">
        <authorList>
            <person name="Urmite Genomes Urmite Genomes"/>
        </authorList>
    </citation>
    <scope>NUCLEOTIDE SEQUENCE [LARGE SCALE GENOMIC DNA]</scope>
    <source>
        <strain evidence="1 2">Oc5</strain>
    </source>
</reference>
<gene>
    <name evidence="1" type="ORF">BN997_03679</name>
</gene>
<dbReference type="EMBL" id="CDGG01000001">
    <property type="protein sequence ID" value="CEI83758.1"/>
    <property type="molecule type" value="Genomic_DNA"/>
</dbReference>
<name>A0A0A1MKY7_9BACI</name>
<dbReference type="OrthoDB" id="2474248at2"/>
<sequence length="86" mass="9881">MNNFQKGMFDKIQKNTNIRPEEVYKVADSVKHANFSDEKTVRNLVKQLSQMAGKPLSKEKEDKIVQSIVKNKMPGDVNSLNNLFKK</sequence>
<dbReference type="RefSeq" id="WP_042534167.1">
    <property type="nucleotide sequence ID" value="NZ_CAXOIH010000007.1"/>
</dbReference>
<accession>A0A0A1MKY7</accession>
<organism evidence="1 2">
    <name type="scientific">Oceanobacillus oncorhynchi</name>
    <dbReference type="NCBI Taxonomy" id="545501"/>
    <lineage>
        <taxon>Bacteria</taxon>
        <taxon>Bacillati</taxon>
        <taxon>Bacillota</taxon>
        <taxon>Bacilli</taxon>
        <taxon>Bacillales</taxon>
        <taxon>Bacillaceae</taxon>
        <taxon>Oceanobacillus</taxon>
    </lineage>
</organism>
<proteinExistence type="predicted"/>
<evidence type="ECO:0000313" key="2">
    <source>
        <dbReference type="Proteomes" id="UP000040453"/>
    </source>
</evidence>
<dbReference type="Proteomes" id="UP000040453">
    <property type="component" value="Unassembled WGS sequence"/>
</dbReference>
<dbReference type="STRING" id="545501.BN997_03679"/>
<dbReference type="Pfam" id="PF14069">
    <property type="entry name" value="SpoVIF"/>
    <property type="match status" value="1"/>
</dbReference>
<protein>
    <recommendedName>
        <fullName evidence="3">Stage VI sporulation protein F</fullName>
    </recommendedName>
</protein>
<dbReference type="InterPro" id="IPR025942">
    <property type="entry name" value="SpoVIF"/>
</dbReference>